<dbReference type="PANTHER" id="PTHR10621">
    <property type="entry name" value="UV EXCISION REPAIR PROTEIN RAD23"/>
    <property type="match status" value="1"/>
</dbReference>
<accession>A0A814ART3</accession>
<dbReference type="Proteomes" id="UP000663879">
    <property type="component" value="Unassembled WGS sequence"/>
</dbReference>
<dbReference type="SMART" id="SM00727">
    <property type="entry name" value="STI1"/>
    <property type="match status" value="1"/>
</dbReference>
<dbReference type="SUPFAM" id="SSF54236">
    <property type="entry name" value="Ubiquitin-like"/>
    <property type="match status" value="1"/>
</dbReference>
<keyword evidence="10" id="KW-1185">Reference proteome</keyword>
<dbReference type="PROSITE" id="PS50030">
    <property type="entry name" value="UBA"/>
    <property type="match status" value="2"/>
</dbReference>
<dbReference type="GO" id="GO:0003684">
    <property type="term" value="F:damaged DNA binding"/>
    <property type="evidence" value="ECO:0007669"/>
    <property type="project" value="UniProtKB-UniRule"/>
</dbReference>
<dbReference type="InterPro" id="IPR000626">
    <property type="entry name" value="Ubiquitin-like_dom"/>
</dbReference>
<dbReference type="FunFam" id="1.10.8.10:FF:000003">
    <property type="entry name" value="UV excision repair protein RAD23 homolog"/>
    <property type="match status" value="1"/>
</dbReference>
<dbReference type="InterPro" id="IPR015360">
    <property type="entry name" value="XPC-bd"/>
</dbReference>
<evidence type="ECO:0000313" key="9">
    <source>
        <dbReference type="EMBL" id="CAF0918852.1"/>
    </source>
</evidence>
<evidence type="ECO:0000256" key="6">
    <source>
        <dbReference type="SAM" id="MobiDB-lite"/>
    </source>
</evidence>
<feature type="compositionally biased region" description="Pro residues" evidence="6">
    <location>
        <begin position="92"/>
        <end position="117"/>
    </location>
</feature>
<feature type="compositionally biased region" description="Acidic residues" evidence="6">
    <location>
        <begin position="180"/>
        <end position="194"/>
    </location>
</feature>
<dbReference type="GO" id="GO:0005829">
    <property type="term" value="C:cytosol"/>
    <property type="evidence" value="ECO:0007669"/>
    <property type="project" value="TreeGrafter"/>
</dbReference>
<dbReference type="EMBL" id="CAJNOC010002201">
    <property type="protein sequence ID" value="CAF0918852.1"/>
    <property type="molecule type" value="Genomic_DNA"/>
</dbReference>
<comment type="subcellular location">
    <subcellularLocation>
        <location evidence="5">Nucleus</location>
    </subcellularLocation>
    <subcellularLocation>
        <location evidence="5">Cytoplasm</location>
    </subcellularLocation>
</comment>
<dbReference type="CDD" id="cd01805">
    <property type="entry name" value="Ubl_Rad23"/>
    <property type="match status" value="1"/>
</dbReference>
<keyword evidence="4 5" id="KW-0539">Nucleus</keyword>
<feature type="region of interest" description="Disordered" evidence="6">
    <location>
        <begin position="83"/>
        <end position="127"/>
    </location>
</feature>
<feature type="domain" description="Ubiquitin-like" evidence="8">
    <location>
        <begin position="1"/>
        <end position="69"/>
    </location>
</feature>
<dbReference type="Gene3D" id="1.10.10.540">
    <property type="entry name" value="XPC-binding domain"/>
    <property type="match status" value="1"/>
</dbReference>
<dbReference type="InterPro" id="IPR009060">
    <property type="entry name" value="UBA-like_sf"/>
</dbReference>
<dbReference type="Pfam" id="PF09280">
    <property type="entry name" value="XPC-binding"/>
    <property type="match status" value="1"/>
</dbReference>
<dbReference type="Pfam" id="PF00627">
    <property type="entry name" value="UBA"/>
    <property type="match status" value="2"/>
</dbReference>
<gene>
    <name evidence="9" type="ORF">OXX778_LOCUS12278</name>
</gene>
<keyword evidence="3 5" id="KW-0234">DNA repair</keyword>
<feature type="compositionally biased region" description="Low complexity" evidence="6">
    <location>
        <begin position="273"/>
        <end position="284"/>
    </location>
</feature>
<proteinExistence type="inferred from homology"/>
<keyword evidence="2 5" id="KW-0227">DNA damage</keyword>
<dbReference type="SUPFAM" id="SSF46934">
    <property type="entry name" value="UBA-like"/>
    <property type="match status" value="2"/>
</dbReference>
<protein>
    <recommendedName>
        <fullName evidence="5">UV excision repair protein RAD23</fullName>
    </recommendedName>
</protein>
<dbReference type="InterPro" id="IPR004806">
    <property type="entry name" value="Rad23"/>
</dbReference>
<dbReference type="GO" id="GO:0006289">
    <property type="term" value="P:nucleotide-excision repair"/>
    <property type="evidence" value="ECO:0007669"/>
    <property type="project" value="UniProtKB-UniRule"/>
</dbReference>
<dbReference type="SMART" id="SM00165">
    <property type="entry name" value="UBA"/>
    <property type="match status" value="2"/>
</dbReference>
<reference evidence="9" key="1">
    <citation type="submission" date="2021-02" db="EMBL/GenBank/DDBJ databases">
        <authorList>
            <person name="Nowell W R."/>
        </authorList>
    </citation>
    <scope>NUCLEOTIDE SEQUENCE</scope>
    <source>
        <strain evidence="9">Ploen Becks lab</strain>
    </source>
</reference>
<dbReference type="SMART" id="SM00213">
    <property type="entry name" value="UBQ"/>
    <property type="match status" value="1"/>
</dbReference>
<evidence type="ECO:0000259" key="8">
    <source>
        <dbReference type="PROSITE" id="PS50053"/>
    </source>
</evidence>
<feature type="domain" description="UBA" evidence="7">
    <location>
        <begin position="296"/>
        <end position="337"/>
    </location>
</feature>
<comment type="similarity">
    <text evidence="5">Belongs to the RAD23 family.</text>
</comment>
<evidence type="ECO:0000256" key="5">
    <source>
        <dbReference type="RuleBase" id="RU367049"/>
    </source>
</evidence>
<dbReference type="OrthoDB" id="419317at2759"/>
<dbReference type="GO" id="GO:0031593">
    <property type="term" value="F:polyubiquitin modification-dependent protein binding"/>
    <property type="evidence" value="ECO:0007669"/>
    <property type="project" value="UniProtKB-UniRule"/>
</dbReference>
<evidence type="ECO:0000313" key="10">
    <source>
        <dbReference type="Proteomes" id="UP000663879"/>
    </source>
</evidence>
<comment type="function">
    <text evidence="5">Multiubiquitin chain receptor involved in modulation of proteasomal degradation. Involved in nucleotide excision repair.</text>
</comment>
<organism evidence="9 10">
    <name type="scientific">Brachionus calyciflorus</name>
    <dbReference type="NCBI Taxonomy" id="104777"/>
    <lineage>
        <taxon>Eukaryota</taxon>
        <taxon>Metazoa</taxon>
        <taxon>Spiralia</taxon>
        <taxon>Gnathifera</taxon>
        <taxon>Rotifera</taxon>
        <taxon>Eurotatoria</taxon>
        <taxon>Monogononta</taxon>
        <taxon>Pseudotrocha</taxon>
        <taxon>Ploima</taxon>
        <taxon>Brachionidae</taxon>
        <taxon>Brachionus</taxon>
    </lineage>
</organism>
<evidence type="ECO:0000259" key="7">
    <source>
        <dbReference type="PROSITE" id="PS50030"/>
    </source>
</evidence>
<dbReference type="FunFam" id="1.10.10.540:FF:000001">
    <property type="entry name" value="UV excision repair protein RAD23 B"/>
    <property type="match status" value="1"/>
</dbReference>
<evidence type="ECO:0000256" key="4">
    <source>
        <dbReference type="ARBA" id="ARBA00023242"/>
    </source>
</evidence>
<evidence type="ECO:0000256" key="2">
    <source>
        <dbReference type="ARBA" id="ARBA00022763"/>
    </source>
</evidence>
<name>A0A814ART3_9BILA</name>
<feature type="domain" description="UBA" evidence="7">
    <location>
        <begin position="134"/>
        <end position="174"/>
    </location>
</feature>
<dbReference type="Gene3D" id="1.10.8.10">
    <property type="entry name" value="DNA helicase RuvA subunit, C-terminal domain"/>
    <property type="match status" value="2"/>
</dbReference>
<dbReference type="PROSITE" id="PS50053">
    <property type="entry name" value="UBIQUITIN_2"/>
    <property type="match status" value="1"/>
</dbReference>
<dbReference type="GO" id="GO:0043161">
    <property type="term" value="P:proteasome-mediated ubiquitin-dependent protein catabolic process"/>
    <property type="evidence" value="ECO:0007669"/>
    <property type="project" value="UniProtKB-UniRule"/>
</dbReference>
<dbReference type="PRINTS" id="PR01839">
    <property type="entry name" value="RAD23PROTEIN"/>
</dbReference>
<sequence length="343" mass="36707">MLVTIKTLSNLTFKIDLNPTDTIKEVKEKIHKEKGDDYLVENQKLILLGKVLEDGKSVGEYNINDTSSIVCFATKPKTATTSAATTSTAAPTPTPAPAPAPVPVATPTPAPVAPSEPTPAAQPRLGDTGLVVGEDYERSVQEMMNMGYPRSQIEAAMRASFNNPDRAVEYLLSGNIPAFEEGEGGEETSGDETASEGGRTPGGEDPLAFLRSQPQFAQMRTLIQQNPSLLAPLLQQLAQTNPQLLQVINENQNEFYNMINEPLETEGTGTGAAGRTPAAPTGGAAPPPGTSFIQVTPQEREAIDRLKALGFPEAMCIQAYFACEKNENLAANFLLSQNDDDFN</sequence>
<dbReference type="InterPro" id="IPR029071">
    <property type="entry name" value="Ubiquitin-like_domsf"/>
</dbReference>
<keyword evidence="1" id="KW-0677">Repeat</keyword>
<evidence type="ECO:0000256" key="3">
    <source>
        <dbReference type="ARBA" id="ARBA00023204"/>
    </source>
</evidence>
<dbReference type="Gene3D" id="3.10.20.90">
    <property type="entry name" value="Phosphatidylinositol 3-kinase Catalytic Subunit, Chain A, domain 1"/>
    <property type="match status" value="1"/>
</dbReference>
<dbReference type="FunFam" id="3.10.20.90:FF:000254">
    <property type="entry name" value="UV excision repair protein Rad23"/>
    <property type="match status" value="1"/>
</dbReference>
<feature type="region of interest" description="Disordered" evidence="6">
    <location>
        <begin position="266"/>
        <end position="287"/>
    </location>
</feature>
<keyword evidence="5" id="KW-0963">Cytoplasm</keyword>
<dbReference type="AlphaFoldDB" id="A0A814ART3"/>
<dbReference type="SUPFAM" id="SSF101238">
    <property type="entry name" value="XPC-binding domain"/>
    <property type="match status" value="1"/>
</dbReference>
<dbReference type="Pfam" id="PF00240">
    <property type="entry name" value="ubiquitin"/>
    <property type="match status" value="1"/>
</dbReference>
<dbReference type="GO" id="GO:0043130">
    <property type="term" value="F:ubiquitin binding"/>
    <property type="evidence" value="ECO:0007669"/>
    <property type="project" value="UniProtKB-UniRule"/>
</dbReference>
<evidence type="ECO:0000256" key="1">
    <source>
        <dbReference type="ARBA" id="ARBA00022737"/>
    </source>
</evidence>
<dbReference type="InterPro" id="IPR036353">
    <property type="entry name" value="XPC-bd_sf"/>
</dbReference>
<dbReference type="InterPro" id="IPR015940">
    <property type="entry name" value="UBA"/>
</dbReference>
<dbReference type="FunFam" id="1.10.8.10:FF:000002">
    <property type="entry name" value="UV excision repair protein RAD23 homolog"/>
    <property type="match status" value="1"/>
</dbReference>
<dbReference type="GO" id="GO:0005654">
    <property type="term" value="C:nucleoplasm"/>
    <property type="evidence" value="ECO:0007669"/>
    <property type="project" value="TreeGrafter"/>
</dbReference>
<comment type="caution">
    <text evidence="9">The sequence shown here is derived from an EMBL/GenBank/DDBJ whole genome shotgun (WGS) entry which is preliminary data.</text>
</comment>
<dbReference type="GO" id="GO:0070628">
    <property type="term" value="F:proteasome binding"/>
    <property type="evidence" value="ECO:0007669"/>
    <property type="project" value="TreeGrafter"/>
</dbReference>
<feature type="region of interest" description="Disordered" evidence="6">
    <location>
        <begin position="178"/>
        <end position="206"/>
    </location>
</feature>
<dbReference type="CDD" id="cd14427">
    <property type="entry name" value="UBA2_HR23A"/>
    <property type="match status" value="1"/>
</dbReference>
<dbReference type="PANTHER" id="PTHR10621:SF0">
    <property type="entry name" value="UV EXCISION REPAIR PROTEIN RAD23"/>
    <property type="match status" value="1"/>
</dbReference>
<dbReference type="InterPro" id="IPR006636">
    <property type="entry name" value="STI1_HS-bd"/>
</dbReference>